<proteinExistence type="predicted"/>
<gene>
    <name evidence="1" type="ORF">DY000_02038181</name>
</gene>
<protein>
    <submittedName>
        <fullName evidence="1">Uncharacterized protein</fullName>
    </submittedName>
</protein>
<dbReference type="EMBL" id="QGKV02001507">
    <property type="protein sequence ID" value="KAF3527682.1"/>
    <property type="molecule type" value="Genomic_DNA"/>
</dbReference>
<dbReference type="Proteomes" id="UP000266723">
    <property type="component" value="Unassembled WGS sequence"/>
</dbReference>
<evidence type="ECO:0000313" key="2">
    <source>
        <dbReference type="Proteomes" id="UP000266723"/>
    </source>
</evidence>
<organism evidence="1 2">
    <name type="scientific">Brassica cretica</name>
    <name type="common">Mustard</name>
    <dbReference type="NCBI Taxonomy" id="69181"/>
    <lineage>
        <taxon>Eukaryota</taxon>
        <taxon>Viridiplantae</taxon>
        <taxon>Streptophyta</taxon>
        <taxon>Embryophyta</taxon>
        <taxon>Tracheophyta</taxon>
        <taxon>Spermatophyta</taxon>
        <taxon>Magnoliopsida</taxon>
        <taxon>eudicotyledons</taxon>
        <taxon>Gunneridae</taxon>
        <taxon>Pentapetalae</taxon>
        <taxon>rosids</taxon>
        <taxon>malvids</taxon>
        <taxon>Brassicales</taxon>
        <taxon>Brassicaceae</taxon>
        <taxon>Brassiceae</taxon>
        <taxon>Brassica</taxon>
    </lineage>
</organism>
<name>A0ABQ7B563_BRACR</name>
<sequence>MWLLSKQVKDPSHQQTLAAPLNAVQPLLGTGVIRLGEGRATTVAMLSMALTIEIPKLNKHWFETSLLVNK</sequence>
<comment type="caution">
    <text evidence="1">The sequence shown here is derived from an EMBL/GenBank/DDBJ whole genome shotgun (WGS) entry which is preliminary data.</text>
</comment>
<evidence type="ECO:0000313" key="1">
    <source>
        <dbReference type="EMBL" id="KAF3527682.1"/>
    </source>
</evidence>
<keyword evidence="2" id="KW-1185">Reference proteome</keyword>
<reference evidence="1 2" key="1">
    <citation type="journal article" date="2020" name="BMC Genomics">
        <title>Intraspecific diversification of the crop wild relative Brassica cretica Lam. using demographic model selection.</title>
        <authorList>
            <person name="Kioukis A."/>
            <person name="Michalopoulou V.A."/>
            <person name="Briers L."/>
            <person name="Pirintsos S."/>
            <person name="Studholme D.J."/>
            <person name="Pavlidis P."/>
            <person name="Sarris P.F."/>
        </authorList>
    </citation>
    <scope>NUCLEOTIDE SEQUENCE [LARGE SCALE GENOMIC DNA]</scope>
    <source>
        <strain evidence="2">cv. PFS-1207/04</strain>
    </source>
</reference>
<accession>A0ABQ7B563</accession>